<dbReference type="Pfam" id="PF01050">
    <property type="entry name" value="MannoseP_isomer"/>
    <property type="match status" value="1"/>
</dbReference>
<dbReference type="InterPro" id="IPR054566">
    <property type="entry name" value="ManC/GMP-like_b-helix"/>
</dbReference>
<sequence>MQALIVNELKYLSPEIYKACEKAVGHINPDLDFIRIDKEEFMSCPSDSIDYAVMEHTQHAAVIPMSAGWSDVGSWSSLWDISNKDHQRNVLKGDIFAHACNDNYIYSEDMFISAIGVNNLVIVQTTDALLVANKDTVQDVKKIVDYLKRNDRNEYKQHQEVFRPWGKYNVIDSGKNYLVRCITVKPGEKFVAQMHHHRAEHWIVLSGTARVTKGEQIYMVSENESTFIPPDTIHALENPGMIPLKLIEIQSGTYLGEDDIIRLEQRSGFSKEWTNERS</sequence>
<evidence type="ECO:0000256" key="4">
    <source>
        <dbReference type="ARBA" id="ARBA00022695"/>
    </source>
</evidence>
<evidence type="ECO:0000259" key="10">
    <source>
        <dbReference type="Pfam" id="PF01050"/>
    </source>
</evidence>
<dbReference type="InterPro" id="IPR014710">
    <property type="entry name" value="RmlC-like_jellyroll"/>
</dbReference>
<gene>
    <name evidence="12" type="primary">cpsB_2</name>
    <name evidence="12" type="ORF">NCTC8256_02410</name>
</gene>
<evidence type="ECO:0000256" key="2">
    <source>
        <dbReference type="ARBA" id="ARBA00006115"/>
    </source>
</evidence>
<evidence type="ECO:0000313" key="13">
    <source>
        <dbReference type="Proteomes" id="UP000254346"/>
    </source>
</evidence>
<dbReference type="PANTHER" id="PTHR46390">
    <property type="entry name" value="MANNOSE-1-PHOSPHATE GUANYLYLTRANSFERASE"/>
    <property type="match status" value="1"/>
</dbReference>
<comment type="catalytic activity">
    <reaction evidence="7">
        <text>alpha-D-mannose 1-phosphate + GTP + H(+) = GDP-alpha-D-mannose + diphosphate</text>
        <dbReference type="Rhea" id="RHEA:15229"/>
        <dbReference type="ChEBI" id="CHEBI:15378"/>
        <dbReference type="ChEBI" id="CHEBI:33019"/>
        <dbReference type="ChEBI" id="CHEBI:37565"/>
        <dbReference type="ChEBI" id="CHEBI:57527"/>
        <dbReference type="ChEBI" id="CHEBI:58409"/>
        <dbReference type="EC" id="2.7.7.13"/>
    </reaction>
</comment>
<evidence type="ECO:0000256" key="5">
    <source>
        <dbReference type="ARBA" id="ARBA00022741"/>
    </source>
</evidence>
<name>A0A379VQP2_SALET</name>
<dbReference type="GO" id="GO:0000271">
    <property type="term" value="P:polysaccharide biosynthetic process"/>
    <property type="evidence" value="ECO:0007669"/>
    <property type="project" value="InterPro"/>
</dbReference>
<dbReference type="AlphaFoldDB" id="A0A379VQP2"/>
<evidence type="ECO:0000256" key="6">
    <source>
        <dbReference type="ARBA" id="ARBA00023134"/>
    </source>
</evidence>
<dbReference type="SUPFAM" id="SSF51182">
    <property type="entry name" value="RmlC-like cupins"/>
    <property type="match status" value="1"/>
</dbReference>
<evidence type="ECO:0000259" key="11">
    <source>
        <dbReference type="Pfam" id="PF22640"/>
    </source>
</evidence>
<accession>A0A379VQP2</accession>
<feature type="domain" description="Nucleotidyl transferase" evidence="9">
    <location>
        <begin position="6"/>
        <end position="87"/>
    </location>
</feature>
<feature type="domain" description="Mannose-6-phosphate isomerase type II C-terminal" evidence="10">
    <location>
        <begin position="150"/>
        <end position="265"/>
    </location>
</feature>
<dbReference type="EMBL" id="UGXR01000001">
    <property type="protein sequence ID" value="SUH08481.1"/>
    <property type="molecule type" value="Genomic_DNA"/>
</dbReference>
<organism evidence="12 13">
    <name type="scientific">Salmonella enterica I</name>
    <dbReference type="NCBI Taxonomy" id="59201"/>
    <lineage>
        <taxon>Bacteria</taxon>
        <taxon>Pseudomonadati</taxon>
        <taxon>Pseudomonadota</taxon>
        <taxon>Gammaproteobacteria</taxon>
        <taxon>Enterobacterales</taxon>
        <taxon>Enterobacteriaceae</taxon>
        <taxon>Salmonella</taxon>
    </lineage>
</organism>
<reference evidence="12 13" key="1">
    <citation type="submission" date="2018-06" db="EMBL/GenBank/DDBJ databases">
        <authorList>
            <consortium name="Pathogen Informatics"/>
            <person name="Doyle S."/>
        </authorList>
    </citation>
    <scope>NUCLEOTIDE SEQUENCE [LARGE SCALE GENOMIC DNA]</scope>
    <source>
        <strain evidence="12 13">NCTC8256</strain>
    </source>
</reference>
<dbReference type="GO" id="GO:0004475">
    <property type="term" value="F:mannose-1-phosphate guanylyltransferase (GTP) activity"/>
    <property type="evidence" value="ECO:0007669"/>
    <property type="project" value="UniProtKB-EC"/>
</dbReference>
<dbReference type="Pfam" id="PF00483">
    <property type="entry name" value="NTP_transferase"/>
    <property type="match status" value="1"/>
</dbReference>
<keyword evidence="4 12" id="KW-0548">Nucleotidyltransferase</keyword>
<evidence type="ECO:0000259" key="9">
    <source>
        <dbReference type="Pfam" id="PF00483"/>
    </source>
</evidence>
<dbReference type="Gene3D" id="2.60.120.10">
    <property type="entry name" value="Jelly Rolls"/>
    <property type="match status" value="1"/>
</dbReference>
<dbReference type="InterPro" id="IPR005835">
    <property type="entry name" value="NTP_transferase_dom"/>
</dbReference>
<dbReference type="Gene3D" id="3.90.550.10">
    <property type="entry name" value="Spore Coat Polysaccharide Biosynthesis Protein SpsA, Chain A"/>
    <property type="match status" value="1"/>
</dbReference>
<dbReference type="NCBIfam" id="TIGR01479">
    <property type="entry name" value="GMP_PMI"/>
    <property type="match status" value="1"/>
</dbReference>
<dbReference type="UniPathway" id="UPA00126">
    <property type="reaction ID" value="UER00930"/>
</dbReference>
<keyword evidence="12" id="KW-0808">Transferase</keyword>
<protein>
    <recommendedName>
        <fullName evidence="3">mannose-1-phosphate guanylyltransferase</fullName>
        <ecNumber evidence="3">2.7.7.13</ecNumber>
    </recommendedName>
</protein>
<proteinExistence type="inferred from homology"/>
<dbReference type="Pfam" id="PF22640">
    <property type="entry name" value="ManC_GMP_beta-helix"/>
    <property type="match status" value="1"/>
</dbReference>
<evidence type="ECO:0000256" key="1">
    <source>
        <dbReference type="ARBA" id="ARBA00004823"/>
    </source>
</evidence>
<dbReference type="CDD" id="cd02213">
    <property type="entry name" value="cupin_PMI_typeII_C"/>
    <property type="match status" value="1"/>
</dbReference>
<feature type="domain" description="MannoseP isomerase/GMP-like beta-helix" evidence="11">
    <location>
        <begin position="102"/>
        <end position="147"/>
    </location>
</feature>
<dbReference type="PANTHER" id="PTHR46390:SF1">
    <property type="entry name" value="MANNOSE-1-PHOSPHATE GUANYLYLTRANSFERASE"/>
    <property type="match status" value="1"/>
</dbReference>
<keyword evidence="6" id="KW-0342">GTP-binding</keyword>
<evidence type="ECO:0000256" key="8">
    <source>
        <dbReference type="RuleBase" id="RU004190"/>
    </source>
</evidence>
<comment type="similarity">
    <text evidence="2 8">Belongs to the mannose-6-phosphate isomerase type 2 family.</text>
</comment>
<dbReference type="InterPro" id="IPR001538">
    <property type="entry name" value="Man6P_isomerase-2_C"/>
</dbReference>
<dbReference type="FunFam" id="2.60.120.10:FF:000032">
    <property type="entry name" value="Mannose-1-phosphate guanylyltransferase/mannose-6-phosphate isomerase"/>
    <property type="match status" value="1"/>
</dbReference>
<dbReference type="InterPro" id="IPR006375">
    <property type="entry name" value="Man1P_GuaTrfase/Man6P_Isoase"/>
</dbReference>
<dbReference type="GO" id="GO:0005525">
    <property type="term" value="F:GTP binding"/>
    <property type="evidence" value="ECO:0007669"/>
    <property type="project" value="UniProtKB-KW"/>
</dbReference>
<dbReference type="EC" id="2.7.7.13" evidence="3"/>
<comment type="pathway">
    <text evidence="1">Nucleotide-sugar biosynthesis; GDP-alpha-D-mannose biosynthesis; GDP-alpha-D-mannose from alpha-D-mannose 1-phosphate (GTP route): step 1/1.</text>
</comment>
<dbReference type="InterPro" id="IPR051161">
    <property type="entry name" value="Mannose-6P_isomerase_type2"/>
</dbReference>
<evidence type="ECO:0000256" key="3">
    <source>
        <dbReference type="ARBA" id="ARBA00012387"/>
    </source>
</evidence>
<dbReference type="InterPro" id="IPR029044">
    <property type="entry name" value="Nucleotide-diphossugar_trans"/>
</dbReference>
<evidence type="ECO:0000256" key="7">
    <source>
        <dbReference type="ARBA" id="ARBA00047343"/>
    </source>
</evidence>
<dbReference type="InterPro" id="IPR011051">
    <property type="entry name" value="RmlC_Cupin_sf"/>
</dbReference>
<dbReference type="Proteomes" id="UP000254346">
    <property type="component" value="Unassembled WGS sequence"/>
</dbReference>
<dbReference type="GO" id="GO:0009298">
    <property type="term" value="P:GDP-mannose biosynthetic process"/>
    <property type="evidence" value="ECO:0007669"/>
    <property type="project" value="UniProtKB-UniPathway"/>
</dbReference>
<keyword evidence="5" id="KW-0547">Nucleotide-binding</keyword>
<evidence type="ECO:0000313" key="12">
    <source>
        <dbReference type="EMBL" id="SUH08481.1"/>
    </source>
</evidence>